<gene>
    <name evidence="8" type="ORF">QQF64_000170</name>
</gene>
<reference evidence="8 9" key="1">
    <citation type="submission" date="2023-09" db="EMBL/GenBank/DDBJ databases">
        <authorList>
            <person name="Wang M."/>
        </authorList>
    </citation>
    <scope>NUCLEOTIDE SEQUENCE [LARGE SCALE GENOMIC DNA]</scope>
    <source>
        <strain evidence="8">GT-2023</strain>
        <tissue evidence="8">Liver</tissue>
    </source>
</reference>
<keyword evidence="5" id="KW-1133">Transmembrane helix</keyword>
<dbReference type="SMART" id="SM00409">
    <property type="entry name" value="IG"/>
    <property type="match status" value="1"/>
</dbReference>
<protein>
    <recommendedName>
        <fullName evidence="7">Immunoglobulin domain-containing protein</fullName>
    </recommendedName>
</protein>
<accession>A0ABR3NX44</accession>
<evidence type="ECO:0000256" key="4">
    <source>
        <dbReference type="SAM" id="MobiDB-lite"/>
    </source>
</evidence>
<dbReference type="Proteomes" id="UP001558613">
    <property type="component" value="Unassembled WGS sequence"/>
</dbReference>
<dbReference type="Pfam" id="PF07686">
    <property type="entry name" value="V-set"/>
    <property type="match status" value="1"/>
</dbReference>
<evidence type="ECO:0000313" key="8">
    <source>
        <dbReference type="EMBL" id="KAL1281367.1"/>
    </source>
</evidence>
<feature type="chain" id="PRO_5045123332" description="Immunoglobulin domain-containing protein" evidence="6">
    <location>
        <begin position="19"/>
        <end position="266"/>
    </location>
</feature>
<name>A0ABR3NX44_9TELE</name>
<comment type="caution">
    <text evidence="8">The sequence shown here is derived from an EMBL/GenBank/DDBJ whole genome shotgun (WGS) entry which is preliminary data.</text>
</comment>
<feature type="signal peptide" evidence="6">
    <location>
        <begin position="1"/>
        <end position="18"/>
    </location>
</feature>
<evidence type="ECO:0000256" key="3">
    <source>
        <dbReference type="ARBA" id="ARBA00023136"/>
    </source>
</evidence>
<dbReference type="InterPro" id="IPR013106">
    <property type="entry name" value="Ig_V-set"/>
</dbReference>
<dbReference type="Gene3D" id="2.60.40.10">
    <property type="entry name" value="Immunoglobulins"/>
    <property type="match status" value="1"/>
</dbReference>
<keyword evidence="2 5" id="KW-0812">Transmembrane</keyword>
<dbReference type="InterPro" id="IPR050671">
    <property type="entry name" value="CD300_family_receptors"/>
</dbReference>
<organism evidence="8 9">
    <name type="scientific">Cirrhinus molitorella</name>
    <name type="common">mud carp</name>
    <dbReference type="NCBI Taxonomy" id="172907"/>
    <lineage>
        <taxon>Eukaryota</taxon>
        <taxon>Metazoa</taxon>
        <taxon>Chordata</taxon>
        <taxon>Craniata</taxon>
        <taxon>Vertebrata</taxon>
        <taxon>Euteleostomi</taxon>
        <taxon>Actinopterygii</taxon>
        <taxon>Neopterygii</taxon>
        <taxon>Teleostei</taxon>
        <taxon>Ostariophysi</taxon>
        <taxon>Cypriniformes</taxon>
        <taxon>Cyprinidae</taxon>
        <taxon>Labeoninae</taxon>
        <taxon>Labeonini</taxon>
        <taxon>Cirrhinus</taxon>
    </lineage>
</organism>
<evidence type="ECO:0000256" key="2">
    <source>
        <dbReference type="ARBA" id="ARBA00022692"/>
    </source>
</evidence>
<dbReference type="PANTHER" id="PTHR11860">
    <property type="entry name" value="POLYMERIC-IMMUNOGLOBULIN RECEPTOR"/>
    <property type="match status" value="1"/>
</dbReference>
<keyword evidence="6" id="KW-0732">Signal</keyword>
<dbReference type="EMBL" id="JAYMGO010000001">
    <property type="protein sequence ID" value="KAL1281367.1"/>
    <property type="molecule type" value="Genomic_DNA"/>
</dbReference>
<keyword evidence="9" id="KW-1185">Reference proteome</keyword>
<dbReference type="SUPFAM" id="SSF48726">
    <property type="entry name" value="Immunoglobulin"/>
    <property type="match status" value="1"/>
</dbReference>
<evidence type="ECO:0000313" key="9">
    <source>
        <dbReference type="Proteomes" id="UP001558613"/>
    </source>
</evidence>
<evidence type="ECO:0000256" key="1">
    <source>
        <dbReference type="ARBA" id="ARBA00004370"/>
    </source>
</evidence>
<proteinExistence type="predicted"/>
<sequence length="266" mass="29562">MWSFLFLWSCMYIAIVVAQTAIIIGHRGQRLDIRCPYKSGYEPNSKYFCKGECNFRNKNIMVKSGSPAKDRRFSLNDNKTFSVFTVTIADLRTEDAGQYWCAVKRTLTTDVYSEILLLVKKAPLTHQPLLPQTSLPDSSSFVIIIIISTGGLVLLLICAVLLTVAVRKKKMCDLVSLSAEVLQEMGRSGEENAYETGNPADVLNSHRVQSDDGSANEFHRPANAAAVDTDLNYINAAAALWTGANPDQIYTELNASRHSNIYQRLS</sequence>
<feature type="transmembrane region" description="Helical" evidence="5">
    <location>
        <begin position="141"/>
        <end position="166"/>
    </location>
</feature>
<feature type="region of interest" description="Disordered" evidence="4">
    <location>
        <begin position="190"/>
        <end position="217"/>
    </location>
</feature>
<evidence type="ECO:0000256" key="5">
    <source>
        <dbReference type="SAM" id="Phobius"/>
    </source>
</evidence>
<dbReference type="InterPro" id="IPR036179">
    <property type="entry name" value="Ig-like_dom_sf"/>
</dbReference>
<dbReference type="InterPro" id="IPR003599">
    <property type="entry name" value="Ig_sub"/>
</dbReference>
<feature type="domain" description="Immunoglobulin" evidence="7">
    <location>
        <begin position="20"/>
        <end position="120"/>
    </location>
</feature>
<dbReference type="InterPro" id="IPR013783">
    <property type="entry name" value="Ig-like_fold"/>
</dbReference>
<keyword evidence="3 5" id="KW-0472">Membrane</keyword>
<evidence type="ECO:0000259" key="7">
    <source>
        <dbReference type="SMART" id="SM00409"/>
    </source>
</evidence>
<dbReference type="CDD" id="cd05716">
    <property type="entry name" value="IgV_pIgR_like"/>
    <property type="match status" value="1"/>
</dbReference>
<evidence type="ECO:0000256" key="6">
    <source>
        <dbReference type="SAM" id="SignalP"/>
    </source>
</evidence>
<dbReference type="PANTHER" id="PTHR11860:SF118">
    <property type="entry name" value="CMRF35-LIKE MOLECULE 3-RELATED"/>
    <property type="match status" value="1"/>
</dbReference>
<comment type="subcellular location">
    <subcellularLocation>
        <location evidence="1">Membrane</location>
    </subcellularLocation>
</comment>